<sequence>MDLLELTPLRDASVGAPGSGLSIEQRKRLTLATELVAKPTLLFLDEPTSGLDGQLAHEICRFMPEHIFDVVQGRFGTEIDWPQIWLDSPERARVMLGIDELNAGIGRDVDNTDASLNNKASFGTPLWYQTKLVIRRQMIALWRNPDYIWNKIGLHITNGLFGGFTF</sequence>
<reference evidence="3" key="1">
    <citation type="submission" date="2019-04" db="EMBL/GenBank/DDBJ databases">
        <title>Sequencing of skin fungus with MAO and IRED activity.</title>
        <authorList>
            <person name="Marsaioli A.J."/>
            <person name="Bonatto J.M.C."/>
            <person name="Reis Junior O."/>
        </authorList>
    </citation>
    <scope>NUCLEOTIDE SEQUENCE</scope>
    <source>
        <strain evidence="3">30M1</strain>
    </source>
</reference>
<dbReference type="OrthoDB" id="4526235at2759"/>
<protein>
    <recommendedName>
        <fullName evidence="2">ABC transporter domain-containing protein</fullName>
    </recommendedName>
</protein>
<dbReference type="GO" id="GO:0005524">
    <property type="term" value="F:ATP binding"/>
    <property type="evidence" value="ECO:0007669"/>
    <property type="project" value="InterPro"/>
</dbReference>
<dbReference type="InterPro" id="IPR003439">
    <property type="entry name" value="ABC_transporter-like_ATP-bd"/>
</dbReference>
<feature type="domain" description="ABC transporter" evidence="2">
    <location>
        <begin position="3"/>
        <end position="49"/>
    </location>
</feature>
<organism evidence="3 4">
    <name type="scientific">Curvularia kusanoi</name>
    <name type="common">Cochliobolus kusanoi</name>
    <dbReference type="NCBI Taxonomy" id="90978"/>
    <lineage>
        <taxon>Eukaryota</taxon>
        <taxon>Fungi</taxon>
        <taxon>Dikarya</taxon>
        <taxon>Ascomycota</taxon>
        <taxon>Pezizomycotina</taxon>
        <taxon>Dothideomycetes</taxon>
        <taxon>Pleosporomycetidae</taxon>
        <taxon>Pleosporales</taxon>
        <taxon>Pleosporineae</taxon>
        <taxon>Pleosporaceae</taxon>
        <taxon>Curvularia</taxon>
    </lineage>
</organism>
<dbReference type="GO" id="GO:0016887">
    <property type="term" value="F:ATP hydrolysis activity"/>
    <property type="evidence" value="ECO:0007669"/>
    <property type="project" value="InterPro"/>
</dbReference>
<dbReference type="SUPFAM" id="SSF52540">
    <property type="entry name" value="P-loop containing nucleoside triphosphate hydrolases"/>
    <property type="match status" value="1"/>
</dbReference>
<dbReference type="PANTHER" id="PTHR19241">
    <property type="entry name" value="ATP-BINDING CASSETTE TRANSPORTER"/>
    <property type="match status" value="1"/>
</dbReference>
<keyword evidence="4" id="KW-1185">Reference proteome</keyword>
<evidence type="ECO:0000259" key="2">
    <source>
        <dbReference type="Pfam" id="PF00005"/>
    </source>
</evidence>
<keyword evidence="1" id="KW-0813">Transport</keyword>
<dbReference type="EMBL" id="SWKU01000020">
    <property type="protein sequence ID" value="KAF2998318.1"/>
    <property type="molecule type" value="Genomic_DNA"/>
</dbReference>
<accession>A0A9P4W8T6</accession>
<dbReference type="InterPro" id="IPR027417">
    <property type="entry name" value="P-loop_NTPase"/>
</dbReference>
<proteinExistence type="predicted"/>
<dbReference type="AlphaFoldDB" id="A0A9P4W8T6"/>
<dbReference type="Proteomes" id="UP000801428">
    <property type="component" value="Unassembled WGS sequence"/>
</dbReference>
<evidence type="ECO:0000256" key="1">
    <source>
        <dbReference type="ARBA" id="ARBA00022448"/>
    </source>
</evidence>
<gene>
    <name evidence="3" type="ORF">E8E13_007772</name>
</gene>
<name>A0A9P4W8T6_CURKU</name>
<dbReference type="Pfam" id="PF00005">
    <property type="entry name" value="ABC_tran"/>
    <property type="match status" value="1"/>
</dbReference>
<evidence type="ECO:0000313" key="4">
    <source>
        <dbReference type="Proteomes" id="UP000801428"/>
    </source>
</evidence>
<dbReference type="Gene3D" id="3.40.50.300">
    <property type="entry name" value="P-loop containing nucleotide triphosphate hydrolases"/>
    <property type="match status" value="1"/>
</dbReference>
<comment type="caution">
    <text evidence="3">The sequence shown here is derived from an EMBL/GenBank/DDBJ whole genome shotgun (WGS) entry which is preliminary data.</text>
</comment>
<evidence type="ECO:0000313" key="3">
    <source>
        <dbReference type="EMBL" id="KAF2998318.1"/>
    </source>
</evidence>